<reference evidence="2" key="1">
    <citation type="journal article" date="2019" name="Int. J. Syst. Evol. Microbiol.">
        <title>The Global Catalogue of Microorganisms (GCM) 10K type strain sequencing project: providing services to taxonomists for standard genome sequencing and annotation.</title>
        <authorList>
            <consortium name="The Broad Institute Genomics Platform"/>
            <consortium name="The Broad Institute Genome Sequencing Center for Infectious Disease"/>
            <person name="Wu L."/>
            <person name="Ma J."/>
        </authorList>
    </citation>
    <scope>NUCLEOTIDE SEQUENCE [LARGE SCALE GENOMIC DNA]</scope>
    <source>
        <strain evidence="2">NBRC 108894</strain>
    </source>
</reference>
<keyword evidence="2" id="KW-1185">Reference proteome</keyword>
<protein>
    <submittedName>
        <fullName evidence="1">Uncharacterized protein</fullName>
    </submittedName>
</protein>
<comment type="caution">
    <text evidence="1">The sequence shown here is derived from an EMBL/GenBank/DDBJ whole genome shotgun (WGS) entry which is preliminary data.</text>
</comment>
<evidence type="ECO:0000313" key="2">
    <source>
        <dbReference type="Proteomes" id="UP001157034"/>
    </source>
</evidence>
<accession>A0ABQ6K3J5</accession>
<organism evidence="1 2">
    <name type="scientific">Pseudolysinimonas kribbensis</name>
    <dbReference type="NCBI Taxonomy" id="433641"/>
    <lineage>
        <taxon>Bacteria</taxon>
        <taxon>Bacillati</taxon>
        <taxon>Actinomycetota</taxon>
        <taxon>Actinomycetes</taxon>
        <taxon>Micrococcales</taxon>
        <taxon>Microbacteriaceae</taxon>
        <taxon>Pseudolysinimonas</taxon>
    </lineage>
</organism>
<dbReference type="EMBL" id="BSVB01000001">
    <property type="protein sequence ID" value="GMA93437.1"/>
    <property type="molecule type" value="Genomic_DNA"/>
</dbReference>
<proteinExistence type="predicted"/>
<gene>
    <name evidence="1" type="ORF">GCM10025881_02610</name>
</gene>
<name>A0ABQ6K3J5_9MICO</name>
<sequence length="71" mass="8043">MSRSKAARARAMAYRALAYRAWFVAPAEAEVPDIAIITDARLQEREHRRQLRRAQFGLFDSPTPRVASTAV</sequence>
<dbReference type="Proteomes" id="UP001157034">
    <property type="component" value="Unassembled WGS sequence"/>
</dbReference>
<evidence type="ECO:0000313" key="1">
    <source>
        <dbReference type="EMBL" id="GMA93437.1"/>
    </source>
</evidence>
<dbReference type="RefSeq" id="WP_284252240.1">
    <property type="nucleotide sequence ID" value="NZ_BAAAQO010000006.1"/>
</dbReference>